<dbReference type="HOGENOM" id="CLU_1616726_0_0_6"/>
<proteinExistence type="predicted"/>
<dbReference type="EMBL" id="AUVB01000046">
    <property type="protein sequence ID" value="KGE03822.1"/>
    <property type="molecule type" value="Genomic_DNA"/>
</dbReference>
<dbReference type="STRING" id="1265313.HRUBRA_01569"/>
<dbReference type="AlphaFoldDB" id="A0A095VQT4"/>
<organism evidence="1 2">
    <name type="scientific">Pseudohaliea rubra DSM 19751</name>
    <dbReference type="NCBI Taxonomy" id="1265313"/>
    <lineage>
        <taxon>Bacteria</taxon>
        <taxon>Pseudomonadati</taxon>
        <taxon>Pseudomonadota</taxon>
        <taxon>Gammaproteobacteria</taxon>
        <taxon>Cellvibrionales</taxon>
        <taxon>Halieaceae</taxon>
        <taxon>Pseudohaliea</taxon>
    </lineage>
</organism>
<accession>A0A095VQT4</accession>
<name>A0A095VQT4_9GAMM</name>
<protein>
    <submittedName>
        <fullName evidence="1">Uncharacterized protein</fullName>
    </submittedName>
</protein>
<dbReference type="RefSeq" id="WP_035515696.1">
    <property type="nucleotide sequence ID" value="NZ_KN234757.1"/>
</dbReference>
<gene>
    <name evidence="1" type="ORF">HRUBRA_01569</name>
</gene>
<reference evidence="1 2" key="1">
    <citation type="journal article" date="2014" name="Genome Announc.">
        <title>Genome Sequence of Gammaproteobacterial Pseudohaliea rubra Type Strain DSM 19751, Isolated from Coastal Seawater of the Mediterranean Sea.</title>
        <authorList>
            <person name="Spring S."/>
            <person name="Fiebig A."/>
            <person name="Riedel T."/>
            <person name="Goker M."/>
            <person name="Klenk H.P."/>
        </authorList>
    </citation>
    <scope>NUCLEOTIDE SEQUENCE [LARGE SCALE GENOMIC DNA]</scope>
    <source>
        <strain evidence="1 2">DSM 19751</strain>
    </source>
</reference>
<evidence type="ECO:0000313" key="1">
    <source>
        <dbReference type="EMBL" id="KGE03822.1"/>
    </source>
</evidence>
<dbReference type="Proteomes" id="UP000029640">
    <property type="component" value="Unassembled WGS sequence"/>
</dbReference>
<keyword evidence="2" id="KW-1185">Reference proteome</keyword>
<sequence length="164" mass="18375">MLDTIIAVLIEKGLDGKAKSSESALLRDTLRERSAREVRLNLALWKLPASKPRPHAFAAMVSSDAFDAVCTLNLPLRSILDVNELAAEAKDLLEAGPEGERLDTRFKQWAAGITNEVILVERIWHRLRVLQCRQDLDGSLGNLDHLMHLHRALEMRLTSHPATQ</sequence>
<evidence type="ECO:0000313" key="2">
    <source>
        <dbReference type="Proteomes" id="UP000029640"/>
    </source>
</evidence>
<comment type="caution">
    <text evidence="1">The sequence shown here is derived from an EMBL/GenBank/DDBJ whole genome shotgun (WGS) entry which is preliminary data.</text>
</comment>